<keyword evidence="19" id="KW-1185">Reference proteome</keyword>
<evidence type="ECO:0000256" key="10">
    <source>
        <dbReference type="ARBA" id="ARBA00022776"/>
    </source>
</evidence>
<dbReference type="InterPro" id="IPR013964">
    <property type="entry name" value="DASH_Ask1"/>
</dbReference>
<dbReference type="GO" id="GO:0072686">
    <property type="term" value="C:mitotic spindle"/>
    <property type="evidence" value="ECO:0007669"/>
    <property type="project" value="InterPro"/>
</dbReference>
<evidence type="ECO:0000256" key="11">
    <source>
        <dbReference type="ARBA" id="ARBA00022829"/>
    </source>
</evidence>
<sequence>MSRAPPQPQPRSLTLTEELERLEQSITLTLQGGHTPVLFWKQFFESSANVSLSGYEEQPSMQIFDETATEESHATTHTTLEEQESYQTPSSEHISLGNHPEDLDLSNLTLSPSQSTPRAKPTGSRSETTAQFAEYPSPYEALRREVANSSEPTVRQDNAPPITPGKTTAFNDISMTPDSSPFVPPGPASIARPSTSRKKTDPLLHRILDKNYRVAATPLTSNRTRTYQPFRSRNETTTPATATRFTNIPSADFSSSPAMPEAPQINSEVFSSPIRGIAQPLSARQPRTPGVSILTPGRAKSKPQASSSQQPANAGAGIWDSDSDSDVDPDNFGGGSPPKTFQFHVPQSRLLKTPAREASRTIVRDLLQSAGVRTPQNQQIGGGDVTDDYDLEPEFDLTGDIDYENPYQGSKFDPGAEEDLGLYDEAAADGEYTGIRNEVTDSPSVIKGRGGNLAEMTF</sequence>
<evidence type="ECO:0000256" key="5">
    <source>
        <dbReference type="ARBA" id="ARBA00014520"/>
    </source>
</evidence>
<evidence type="ECO:0000256" key="8">
    <source>
        <dbReference type="ARBA" id="ARBA00022618"/>
    </source>
</evidence>
<evidence type="ECO:0000256" key="1">
    <source>
        <dbReference type="ARBA" id="ARBA00004123"/>
    </source>
</evidence>
<keyword evidence="15" id="KW-0131">Cell cycle</keyword>
<feature type="region of interest" description="Disordered" evidence="17">
    <location>
        <begin position="369"/>
        <end position="389"/>
    </location>
</feature>
<evidence type="ECO:0000256" key="13">
    <source>
        <dbReference type="ARBA" id="ARBA00023212"/>
    </source>
</evidence>
<dbReference type="AlphaFoldDB" id="A0A0G2EGW1"/>
<keyword evidence="7" id="KW-0963">Cytoplasm</keyword>
<keyword evidence="13" id="KW-0206">Cytoskeleton</keyword>
<reference evidence="18 19" key="1">
    <citation type="submission" date="2015-05" db="EMBL/GenBank/DDBJ databases">
        <title>Distinctive expansion of gene families associated with plant cell wall degradation and secondary metabolism in the genomes of grapevine trunk pathogens.</title>
        <authorList>
            <person name="Lawrence D.P."/>
            <person name="Travadon R."/>
            <person name="Rolshausen P.E."/>
            <person name="Baumgartner K."/>
        </authorList>
    </citation>
    <scope>NUCLEOTIDE SEQUENCE [LARGE SCALE GENOMIC DNA]</scope>
    <source>
        <strain evidence="18">UCRPC4</strain>
    </source>
</reference>
<feature type="compositionally biased region" description="Low complexity" evidence="17">
    <location>
        <begin position="302"/>
        <end position="312"/>
    </location>
</feature>
<protein>
    <recommendedName>
        <fullName evidence="5">DASH complex subunit ASK1</fullName>
    </recommendedName>
</protein>
<keyword evidence="11" id="KW-0159">Chromosome partition</keyword>
<evidence type="ECO:0000313" key="18">
    <source>
        <dbReference type="EMBL" id="KKY21471.1"/>
    </source>
</evidence>
<evidence type="ECO:0000256" key="9">
    <source>
        <dbReference type="ARBA" id="ARBA00022701"/>
    </source>
</evidence>
<dbReference type="GO" id="GO:0042729">
    <property type="term" value="C:DASH complex"/>
    <property type="evidence" value="ECO:0007669"/>
    <property type="project" value="InterPro"/>
</dbReference>
<dbReference type="GO" id="GO:0051301">
    <property type="term" value="P:cell division"/>
    <property type="evidence" value="ECO:0007669"/>
    <property type="project" value="UniProtKB-KW"/>
</dbReference>
<dbReference type="GO" id="GO:0044732">
    <property type="term" value="C:mitotic spindle pole body"/>
    <property type="evidence" value="ECO:0007669"/>
    <property type="project" value="TreeGrafter"/>
</dbReference>
<comment type="subcellular location">
    <subcellularLocation>
        <location evidence="3">Chromosome</location>
        <location evidence="3">Centromere</location>
        <location evidence="3">Kinetochore</location>
    </subcellularLocation>
    <subcellularLocation>
        <location evidence="2">Cytoplasm</location>
        <location evidence="2">Cytoskeleton</location>
        <location evidence="2">Spindle</location>
    </subcellularLocation>
    <subcellularLocation>
        <location evidence="1">Nucleus</location>
    </subcellularLocation>
</comment>
<evidence type="ECO:0000256" key="12">
    <source>
        <dbReference type="ARBA" id="ARBA00022838"/>
    </source>
</evidence>
<comment type="similarity">
    <text evidence="4">Belongs to the DASH complex ASK1 family.</text>
</comment>
<gene>
    <name evidence="18" type="ORF">UCRPC4_g03734</name>
</gene>
<evidence type="ECO:0000313" key="19">
    <source>
        <dbReference type="Proteomes" id="UP000053317"/>
    </source>
</evidence>
<evidence type="ECO:0000256" key="14">
    <source>
        <dbReference type="ARBA" id="ARBA00023242"/>
    </source>
</evidence>
<reference evidence="18 19" key="2">
    <citation type="submission" date="2015-05" db="EMBL/GenBank/DDBJ databases">
        <authorList>
            <person name="Morales-Cruz A."/>
            <person name="Amrine K.C."/>
            <person name="Cantu D."/>
        </authorList>
    </citation>
    <scope>NUCLEOTIDE SEQUENCE [LARGE SCALE GENOMIC DNA]</scope>
    <source>
        <strain evidence="18">UCRPC4</strain>
    </source>
</reference>
<keyword evidence="16" id="KW-0137">Centromere</keyword>
<evidence type="ECO:0000256" key="7">
    <source>
        <dbReference type="ARBA" id="ARBA00022490"/>
    </source>
</evidence>
<dbReference type="GO" id="GO:0008608">
    <property type="term" value="P:attachment of spindle microtubules to kinetochore"/>
    <property type="evidence" value="ECO:0007669"/>
    <property type="project" value="InterPro"/>
</dbReference>
<evidence type="ECO:0000256" key="16">
    <source>
        <dbReference type="ARBA" id="ARBA00023328"/>
    </source>
</evidence>
<dbReference type="PANTHER" id="PTHR28200:SF1">
    <property type="entry name" value="DASH COMPLEX SUBUNIT ASK1"/>
    <property type="match status" value="1"/>
</dbReference>
<keyword evidence="6" id="KW-0158">Chromosome</keyword>
<evidence type="ECO:0000256" key="15">
    <source>
        <dbReference type="ARBA" id="ARBA00023306"/>
    </source>
</evidence>
<dbReference type="GO" id="GO:0005874">
    <property type="term" value="C:microtubule"/>
    <property type="evidence" value="ECO:0007669"/>
    <property type="project" value="UniProtKB-KW"/>
</dbReference>
<keyword evidence="12" id="KW-0995">Kinetochore</keyword>
<feature type="region of interest" description="Disordered" evidence="17">
    <location>
        <begin position="81"/>
        <end position="199"/>
    </location>
</feature>
<organism evidence="18 19">
    <name type="scientific">Phaeomoniella chlamydospora</name>
    <name type="common">Phaeoacremonium chlamydosporum</name>
    <dbReference type="NCBI Taxonomy" id="158046"/>
    <lineage>
        <taxon>Eukaryota</taxon>
        <taxon>Fungi</taxon>
        <taxon>Dikarya</taxon>
        <taxon>Ascomycota</taxon>
        <taxon>Pezizomycotina</taxon>
        <taxon>Eurotiomycetes</taxon>
        <taxon>Chaetothyriomycetidae</taxon>
        <taxon>Phaeomoniellales</taxon>
        <taxon>Phaeomoniellaceae</taxon>
        <taxon>Phaeomoniella</taxon>
    </lineage>
</organism>
<dbReference type="Proteomes" id="UP000053317">
    <property type="component" value="Unassembled WGS sequence"/>
</dbReference>
<evidence type="ECO:0000256" key="2">
    <source>
        <dbReference type="ARBA" id="ARBA00004186"/>
    </source>
</evidence>
<evidence type="ECO:0000256" key="17">
    <source>
        <dbReference type="SAM" id="MobiDB-lite"/>
    </source>
</evidence>
<comment type="caution">
    <text evidence="18">The sequence shown here is derived from an EMBL/GenBank/DDBJ whole genome shotgun (WGS) entry which is preliminary data.</text>
</comment>
<evidence type="ECO:0000256" key="6">
    <source>
        <dbReference type="ARBA" id="ARBA00022454"/>
    </source>
</evidence>
<dbReference type="OrthoDB" id="5573898at2759"/>
<evidence type="ECO:0000256" key="3">
    <source>
        <dbReference type="ARBA" id="ARBA00004629"/>
    </source>
</evidence>
<dbReference type="EMBL" id="LCWF01000085">
    <property type="protein sequence ID" value="KKY21471.1"/>
    <property type="molecule type" value="Genomic_DNA"/>
</dbReference>
<keyword evidence="8" id="KW-0132">Cell division</keyword>
<feature type="compositionally biased region" description="Polar residues" evidence="17">
    <location>
        <begin position="106"/>
        <end position="131"/>
    </location>
</feature>
<name>A0A0G2EGW1_PHACM</name>
<keyword evidence="10" id="KW-0498">Mitosis</keyword>
<feature type="compositionally biased region" description="Polar residues" evidence="17">
    <location>
        <begin position="165"/>
        <end position="179"/>
    </location>
</feature>
<feature type="region of interest" description="Disordered" evidence="17">
    <location>
        <begin position="278"/>
        <end position="345"/>
    </location>
</feature>
<dbReference type="PANTHER" id="PTHR28200">
    <property type="entry name" value="DASH COMPLEX SUBUNIT ASK1"/>
    <property type="match status" value="1"/>
</dbReference>
<proteinExistence type="inferred from homology"/>
<evidence type="ECO:0000256" key="4">
    <source>
        <dbReference type="ARBA" id="ARBA00010731"/>
    </source>
</evidence>
<keyword evidence="9" id="KW-0493">Microtubule</keyword>
<feature type="compositionally biased region" description="Polar residues" evidence="17">
    <location>
        <begin position="147"/>
        <end position="156"/>
    </location>
</feature>
<keyword evidence="14" id="KW-0539">Nucleus</keyword>
<accession>A0A0G2EGW1</accession>